<accession>G9P0Z9</accession>
<organism evidence="1 2">
    <name type="scientific">Hypocrea atroviridis (strain ATCC 20476 / IMI 206040)</name>
    <name type="common">Trichoderma atroviride</name>
    <dbReference type="NCBI Taxonomy" id="452589"/>
    <lineage>
        <taxon>Eukaryota</taxon>
        <taxon>Fungi</taxon>
        <taxon>Dikarya</taxon>
        <taxon>Ascomycota</taxon>
        <taxon>Pezizomycotina</taxon>
        <taxon>Sordariomycetes</taxon>
        <taxon>Hypocreomycetidae</taxon>
        <taxon>Hypocreales</taxon>
        <taxon>Hypocreaceae</taxon>
        <taxon>Trichoderma</taxon>
    </lineage>
</organism>
<dbReference type="Proteomes" id="UP000005426">
    <property type="component" value="Unassembled WGS sequence"/>
</dbReference>
<reference evidence="1 2" key="1">
    <citation type="journal article" date="2011" name="Genome Biol.">
        <title>Comparative genome sequence analysis underscores mycoparasitism as the ancestral life style of Trichoderma.</title>
        <authorList>
            <person name="Kubicek C.P."/>
            <person name="Herrera-Estrella A."/>
            <person name="Seidl-Seiboth V."/>
            <person name="Martinez D.A."/>
            <person name="Druzhinina I.S."/>
            <person name="Thon M."/>
            <person name="Zeilinger S."/>
            <person name="Casas-Flores S."/>
            <person name="Horwitz B.A."/>
            <person name="Mukherjee P.K."/>
            <person name="Mukherjee M."/>
            <person name="Kredics L."/>
            <person name="Alcaraz L.D."/>
            <person name="Aerts A."/>
            <person name="Antal Z."/>
            <person name="Atanasova L."/>
            <person name="Cervantes-Badillo M.G."/>
            <person name="Challacombe J."/>
            <person name="Chertkov O."/>
            <person name="McCluskey K."/>
            <person name="Coulpier F."/>
            <person name="Deshpande N."/>
            <person name="von Doehren H."/>
            <person name="Ebbole D.J."/>
            <person name="Esquivel-Naranjo E.U."/>
            <person name="Fekete E."/>
            <person name="Flipphi M."/>
            <person name="Glaser F."/>
            <person name="Gomez-Rodriguez E.Y."/>
            <person name="Gruber S."/>
            <person name="Han C."/>
            <person name="Henrissat B."/>
            <person name="Hermosa R."/>
            <person name="Hernandez-Onate M."/>
            <person name="Karaffa L."/>
            <person name="Kosti I."/>
            <person name="Le Crom S."/>
            <person name="Lindquist E."/>
            <person name="Lucas S."/>
            <person name="Luebeck M."/>
            <person name="Luebeck P.S."/>
            <person name="Margeot A."/>
            <person name="Metz B."/>
            <person name="Misra M."/>
            <person name="Nevalainen H."/>
            <person name="Omann M."/>
            <person name="Packer N."/>
            <person name="Perrone G."/>
            <person name="Uresti-Rivera E.E."/>
            <person name="Salamov A."/>
            <person name="Schmoll M."/>
            <person name="Seiboth B."/>
            <person name="Shapiro H."/>
            <person name="Sukno S."/>
            <person name="Tamayo-Ramos J.A."/>
            <person name="Tisch D."/>
            <person name="Wiest A."/>
            <person name="Wilkinson H.H."/>
            <person name="Zhang M."/>
            <person name="Coutinho P.M."/>
            <person name="Kenerley C.M."/>
            <person name="Monte E."/>
            <person name="Baker S.E."/>
            <person name="Grigoriev I.V."/>
        </authorList>
    </citation>
    <scope>NUCLEOTIDE SEQUENCE [LARGE SCALE GENOMIC DNA]</scope>
    <source>
        <strain evidence="2">ATCC 20476 / IMI 206040</strain>
    </source>
</reference>
<keyword evidence="2" id="KW-1185">Reference proteome</keyword>
<sequence length="180" mass="20089">MAARILMGHFWKRHMSAIWPLKHLNPVGSSYFALNKSLDERVYYCVPIPVQLTIEPGYRLTGQGLIAVLLWLIKMGFPGYASPLSLPALGYHHVILVMGDDSLARFIRTALPGYRSEPHYPLFALKERLRLFFTLQVQADADLGPRARYASSGAATNWAHTSRNLEDVSPVTRHSSDGGA</sequence>
<proteinExistence type="predicted"/>
<evidence type="ECO:0000313" key="1">
    <source>
        <dbReference type="EMBL" id="EHK43246.1"/>
    </source>
</evidence>
<name>G9P0Z9_HYPAI</name>
<dbReference type="HOGENOM" id="CLU_1496419_0_0_1"/>
<comment type="caution">
    <text evidence="1">The sequence shown here is derived from an EMBL/GenBank/DDBJ whole genome shotgun (WGS) entry which is preliminary data.</text>
</comment>
<protein>
    <submittedName>
        <fullName evidence="1">Uncharacterized protein</fullName>
    </submittedName>
</protein>
<dbReference type="AlphaFoldDB" id="G9P0Z9"/>
<evidence type="ECO:0000313" key="2">
    <source>
        <dbReference type="Proteomes" id="UP000005426"/>
    </source>
</evidence>
<gene>
    <name evidence="1" type="ORF">TRIATDRAFT_85933</name>
</gene>
<dbReference type="EMBL" id="ABDG02000026">
    <property type="protein sequence ID" value="EHK43246.1"/>
    <property type="molecule type" value="Genomic_DNA"/>
</dbReference>